<evidence type="ECO:0000313" key="2">
    <source>
        <dbReference type="EMBL" id="MCZ9293707.1"/>
    </source>
</evidence>
<dbReference type="PANTHER" id="PTHR23526">
    <property type="entry name" value="INTEGRAL MEMBRANE TRANSPORT PROTEIN-RELATED"/>
    <property type="match status" value="1"/>
</dbReference>
<dbReference type="AlphaFoldDB" id="A0A9X3RKB6"/>
<evidence type="ECO:0000256" key="1">
    <source>
        <dbReference type="SAM" id="Phobius"/>
    </source>
</evidence>
<gene>
    <name evidence="2" type="ORF">L8U60_04320</name>
</gene>
<dbReference type="EMBL" id="JAKMUS010000005">
    <property type="protein sequence ID" value="MCZ9293707.1"/>
    <property type="molecule type" value="Genomic_DNA"/>
</dbReference>
<feature type="transmembrane region" description="Helical" evidence="1">
    <location>
        <begin position="357"/>
        <end position="377"/>
    </location>
</feature>
<accession>A0A9X3RKB6</accession>
<protein>
    <submittedName>
        <fullName evidence="2">MFS transporter</fullName>
    </submittedName>
</protein>
<dbReference type="Proteomes" id="UP001146468">
    <property type="component" value="Unassembled WGS sequence"/>
</dbReference>
<feature type="transmembrane region" description="Helical" evidence="1">
    <location>
        <begin position="34"/>
        <end position="55"/>
    </location>
</feature>
<feature type="transmembrane region" description="Helical" evidence="1">
    <location>
        <begin position="149"/>
        <end position="168"/>
    </location>
</feature>
<dbReference type="InterPro" id="IPR052528">
    <property type="entry name" value="Sugar_transport-like"/>
</dbReference>
<evidence type="ECO:0000313" key="3">
    <source>
        <dbReference type="Proteomes" id="UP001146468"/>
    </source>
</evidence>
<dbReference type="PANTHER" id="PTHR23526:SF2">
    <property type="entry name" value="MAJOR FACILITATOR SUPERFAMILY (MFS) PROFILE DOMAIN-CONTAINING PROTEIN"/>
    <property type="match status" value="1"/>
</dbReference>
<feature type="transmembrane region" description="Helical" evidence="1">
    <location>
        <begin position="289"/>
        <end position="311"/>
    </location>
</feature>
<reference evidence="2" key="1">
    <citation type="submission" date="2022-02" db="EMBL/GenBank/DDBJ databases">
        <title>Corynebacterium sp. from urogenital microbiome.</title>
        <authorList>
            <person name="Cappelli E.A."/>
            <person name="Ribeiro T.G."/>
            <person name="Peixe L."/>
        </authorList>
    </citation>
    <scope>NUCLEOTIDE SEQUENCE</scope>
    <source>
        <strain evidence="2">C8Ua_172</strain>
    </source>
</reference>
<feature type="transmembrane region" description="Helical" evidence="1">
    <location>
        <begin position="317"/>
        <end position="337"/>
    </location>
</feature>
<dbReference type="Gene3D" id="1.20.1250.20">
    <property type="entry name" value="MFS general substrate transporter like domains"/>
    <property type="match status" value="1"/>
</dbReference>
<feature type="transmembrane region" description="Helical" evidence="1">
    <location>
        <begin position="383"/>
        <end position="402"/>
    </location>
</feature>
<comment type="caution">
    <text evidence="2">The sequence shown here is derived from an EMBL/GenBank/DDBJ whole genome shotgun (WGS) entry which is preliminary data.</text>
</comment>
<dbReference type="SUPFAM" id="SSF103473">
    <property type="entry name" value="MFS general substrate transporter"/>
    <property type="match status" value="1"/>
</dbReference>
<feature type="transmembrane region" description="Helical" evidence="1">
    <location>
        <begin position="230"/>
        <end position="251"/>
    </location>
</feature>
<sequence>MTSPMPHEEHNARRFIWSNGLQNIGDQIVAPKSVLAWMFTAAGVPAVFTSFLVPIRESGSMLPQFALSPWVTSHASRKKMWLIGSWGQAVSAALIAVCALLFSGTLLGITTLFFLACLALFRAICSIAGKDVQGRTISKGHRGVITGRATALGGGFTLAVGLLLFFLPNDLPEWAIVALLAVGASTWAFASIVFSGIKEPEAELEESTGHHGFKQMWELVKGDRVLQSFLLVRSLLLATALSTPFIVVLAQREGANLAGLGAFIIASGGAALVGGRVSGMWSDRSSKTTMSMAAAVASAVIVGLVASAQFAPAVVNAWVMPLGFFLVNLAHTTVRVARKTYLVDMTEGDQRTLITGVSNTVMGIVLLIVGAISSAIAAFDPQAALLFLAAMGFAGVFGAARLKDVSDPGV</sequence>
<keyword evidence="1" id="KW-0472">Membrane</keyword>
<keyword evidence="3" id="KW-1185">Reference proteome</keyword>
<feature type="transmembrane region" description="Helical" evidence="1">
    <location>
        <begin position="257"/>
        <end position="277"/>
    </location>
</feature>
<feature type="transmembrane region" description="Helical" evidence="1">
    <location>
        <begin position="174"/>
        <end position="194"/>
    </location>
</feature>
<organism evidence="2 3">
    <name type="scientific">Corynebacterium meitnerae</name>
    <dbReference type="NCBI Taxonomy" id="2913498"/>
    <lineage>
        <taxon>Bacteria</taxon>
        <taxon>Bacillati</taxon>
        <taxon>Actinomycetota</taxon>
        <taxon>Actinomycetes</taxon>
        <taxon>Mycobacteriales</taxon>
        <taxon>Corynebacteriaceae</taxon>
        <taxon>Corynebacterium</taxon>
    </lineage>
</organism>
<keyword evidence="1" id="KW-1133">Transmembrane helix</keyword>
<feature type="transmembrane region" description="Helical" evidence="1">
    <location>
        <begin position="80"/>
        <end position="102"/>
    </location>
</feature>
<keyword evidence="1" id="KW-0812">Transmembrane</keyword>
<feature type="transmembrane region" description="Helical" evidence="1">
    <location>
        <begin position="108"/>
        <end position="128"/>
    </location>
</feature>
<name>A0A9X3RKB6_9CORY</name>
<dbReference type="InterPro" id="IPR036259">
    <property type="entry name" value="MFS_trans_sf"/>
</dbReference>
<dbReference type="RefSeq" id="WP_269965150.1">
    <property type="nucleotide sequence ID" value="NZ_JAKMUS010000005.1"/>
</dbReference>
<proteinExistence type="predicted"/>